<dbReference type="InterPro" id="IPR009075">
    <property type="entry name" value="AcylCo_DH/oxidase_C"/>
</dbReference>
<comment type="similarity">
    <text evidence="1 4">Belongs to the acyl-CoA dehydrogenase family.</text>
</comment>
<dbReference type="EMBL" id="CP002038">
    <property type="protein sequence ID" value="ADN00599.1"/>
    <property type="molecule type" value="Genomic_DNA"/>
</dbReference>
<reference evidence="7 8" key="1">
    <citation type="journal article" date="2011" name="J. Bacteriol.">
        <title>Genome sequence of the plant-pathogenic bacterium Dickeya dadantii 3937.</title>
        <authorList>
            <person name="Glasner J.D."/>
            <person name="Yang C.H."/>
            <person name="Reverchon S."/>
            <person name="Hugouvieux-Cotte-Pattat N."/>
            <person name="Condemine G."/>
            <person name="Bohin J.P."/>
            <person name="Van Gijsegem F."/>
            <person name="Yang S."/>
            <person name="Franza T."/>
            <person name="Expert D."/>
            <person name="Plunkett G. III"/>
            <person name="San Francisco M.J."/>
            <person name="Charkowski A.O."/>
            <person name="Py B."/>
            <person name="Bell K."/>
            <person name="Rauscher L."/>
            <person name="Rodriguez-Palenzuela P."/>
            <person name="Toussaint A."/>
            <person name="Holeva M.C."/>
            <person name="He S.Y."/>
            <person name="Douet V."/>
            <person name="Boccara M."/>
            <person name="Blanco C."/>
            <person name="Toth I."/>
            <person name="Anderson B.D."/>
            <person name="Biehl B.S."/>
            <person name="Mau B."/>
            <person name="Flynn S.M."/>
            <person name="Barras F."/>
            <person name="Lindeberg M."/>
            <person name="Birch P.R."/>
            <person name="Tsuyumu S."/>
            <person name="Shi X."/>
            <person name="Hibbing M."/>
            <person name="Yap M.N."/>
            <person name="Carpentier M."/>
            <person name="Dassa E."/>
            <person name="Umehara M."/>
            <person name="Kim J.F."/>
            <person name="Rusch M."/>
            <person name="Soni P."/>
            <person name="Mayhew G.F."/>
            <person name="Fouts D.E."/>
            <person name="Gill S.R."/>
            <person name="Blattner F.R."/>
            <person name="Keen N.T."/>
            <person name="Perna N.T."/>
        </authorList>
    </citation>
    <scope>NUCLEOTIDE SEQUENCE [LARGE SCALE GENOMIC DNA]</scope>
    <source>
        <strain evidence="7 8">3937</strain>
    </source>
</reference>
<keyword evidence="2 4" id="KW-0285">Flavoprotein</keyword>
<dbReference type="InterPro" id="IPR009100">
    <property type="entry name" value="AcylCoA_DH/oxidase_NM_dom_sf"/>
</dbReference>
<dbReference type="InterPro" id="IPR046373">
    <property type="entry name" value="Acyl-CoA_Oxase/DH_mid-dom_sf"/>
</dbReference>
<evidence type="ECO:0000313" key="8">
    <source>
        <dbReference type="Proteomes" id="UP000006859"/>
    </source>
</evidence>
<dbReference type="PANTHER" id="PTHR43884">
    <property type="entry name" value="ACYL-COA DEHYDROGENASE"/>
    <property type="match status" value="1"/>
</dbReference>
<dbReference type="InterPro" id="IPR006091">
    <property type="entry name" value="Acyl-CoA_Oxase/DH_mid-dom"/>
</dbReference>
<comment type="cofactor">
    <cofactor evidence="4">
        <name>FAD</name>
        <dbReference type="ChEBI" id="CHEBI:57692"/>
    </cofactor>
</comment>
<dbReference type="STRING" id="198628.Dda3937_00957"/>
<accession>E0SMG0</accession>
<dbReference type="HOGENOM" id="CLU_018204_3_6_6"/>
<dbReference type="InterPro" id="IPR036250">
    <property type="entry name" value="AcylCo_DH-like_C"/>
</dbReference>
<name>E0SMG0_DICD3</name>
<evidence type="ECO:0000313" key="7">
    <source>
        <dbReference type="EMBL" id="ADN00599.1"/>
    </source>
</evidence>
<evidence type="ECO:0000256" key="1">
    <source>
        <dbReference type="ARBA" id="ARBA00009347"/>
    </source>
</evidence>
<dbReference type="KEGG" id="ddd:Dda3937_00957"/>
<sequence length="392" mass="44188">MRMVFFATRLTGQIMKALTFSNVLKELDALGEKLRQAASQVESDRSRALSCLEDELLYTIAYIGIPPEFIPFRGWDYQACHYSDHIDMLEYLSRFDASGLMMLPGASLSARAVTMLGTPEQQAFFFSRFNQPPCWAFFAVTEPEVGSDTQSIASSLTPTDNGYVLHARKKFIGGAQLASVGLVFAREGNLQRLVMVEPEQAASHMTITPLEQFGLQGSNLTEIEINGLPVTPDRILGYHRKGLNQGLIALGQVFERHRPMVSAMALGTAYGLLRVLDDTALNAEQQRWRAQQWRTYHLLRRQLSETAARYQSGQPQYHITSQLKRRCTLFVETVAHRMPHLLGEQTWLEDAPLRRRCRDALAFEYMEGTANIHLMNSFRCYTAKGGVCAHVS</sequence>
<organism evidence="7 8">
    <name type="scientific">Dickeya dadantii (strain 3937)</name>
    <name type="common">Erwinia chrysanthemi (strain 3937)</name>
    <dbReference type="NCBI Taxonomy" id="198628"/>
    <lineage>
        <taxon>Bacteria</taxon>
        <taxon>Pseudomonadati</taxon>
        <taxon>Pseudomonadota</taxon>
        <taxon>Gammaproteobacteria</taxon>
        <taxon>Enterobacterales</taxon>
        <taxon>Pectobacteriaceae</taxon>
        <taxon>Dickeya</taxon>
    </lineage>
</organism>
<dbReference type="SUPFAM" id="SSF47203">
    <property type="entry name" value="Acyl-CoA dehydrogenase C-terminal domain-like"/>
    <property type="match status" value="1"/>
</dbReference>
<dbReference type="Proteomes" id="UP000006859">
    <property type="component" value="Chromosome"/>
</dbReference>
<evidence type="ECO:0000256" key="3">
    <source>
        <dbReference type="ARBA" id="ARBA00022827"/>
    </source>
</evidence>
<keyword evidence="8" id="KW-1185">Reference proteome</keyword>
<evidence type="ECO:0000259" key="6">
    <source>
        <dbReference type="Pfam" id="PF02770"/>
    </source>
</evidence>
<dbReference type="eggNOG" id="COG1960">
    <property type="taxonomic scope" value="Bacteria"/>
</dbReference>
<proteinExistence type="inferred from homology"/>
<dbReference type="Pfam" id="PF00441">
    <property type="entry name" value="Acyl-CoA_dh_1"/>
    <property type="match status" value="1"/>
</dbReference>
<dbReference type="AlphaFoldDB" id="E0SMG0"/>
<evidence type="ECO:0000256" key="2">
    <source>
        <dbReference type="ARBA" id="ARBA00022630"/>
    </source>
</evidence>
<feature type="domain" description="Acyl-CoA dehydrogenase/oxidase C-terminal" evidence="5">
    <location>
        <begin position="244"/>
        <end position="376"/>
    </location>
</feature>
<dbReference type="PANTHER" id="PTHR43884:SF12">
    <property type="entry name" value="ISOVALERYL-COA DEHYDROGENASE, MITOCHONDRIAL-RELATED"/>
    <property type="match status" value="1"/>
</dbReference>
<keyword evidence="4 7" id="KW-0560">Oxidoreductase</keyword>
<gene>
    <name evidence="7" type="ordered locus">Dda3937_00957</name>
</gene>
<dbReference type="Gene3D" id="1.20.140.10">
    <property type="entry name" value="Butyryl-CoA Dehydrogenase, subunit A, domain 3"/>
    <property type="match status" value="1"/>
</dbReference>
<protein>
    <submittedName>
        <fullName evidence="7">Acyl-CoA dehydrogenase, short-chain specific</fullName>
        <ecNumber evidence="7">1.3.8.1</ecNumber>
    </submittedName>
</protein>
<feature type="domain" description="Acyl-CoA oxidase/dehydrogenase middle" evidence="6">
    <location>
        <begin position="138"/>
        <end position="226"/>
    </location>
</feature>
<dbReference type="Gene3D" id="2.40.110.10">
    <property type="entry name" value="Butyryl-CoA Dehydrogenase, subunit A, domain 2"/>
    <property type="match status" value="1"/>
</dbReference>
<dbReference type="SUPFAM" id="SSF56645">
    <property type="entry name" value="Acyl-CoA dehydrogenase NM domain-like"/>
    <property type="match status" value="1"/>
</dbReference>
<dbReference type="Pfam" id="PF02770">
    <property type="entry name" value="Acyl-CoA_dh_M"/>
    <property type="match status" value="1"/>
</dbReference>
<dbReference type="EC" id="1.3.8.1" evidence="7"/>
<dbReference type="GO" id="GO:0016937">
    <property type="term" value="F:short-chain fatty acyl-CoA dehydrogenase activity"/>
    <property type="evidence" value="ECO:0007669"/>
    <property type="project" value="UniProtKB-EC"/>
</dbReference>
<evidence type="ECO:0000259" key="5">
    <source>
        <dbReference type="Pfam" id="PF00441"/>
    </source>
</evidence>
<evidence type="ECO:0000256" key="4">
    <source>
        <dbReference type="RuleBase" id="RU362125"/>
    </source>
</evidence>
<keyword evidence="3 4" id="KW-0274">FAD</keyword>